<dbReference type="PANTHER" id="PTHR30562">
    <property type="entry name" value="UVRC/OXIDOREDUCTASE"/>
    <property type="match status" value="1"/>
</dbReference>
<dbReference type="SUPFAM" id="SSF82771">
    <property type="entry name" value="GIY-YIG endonuclease"/>
    <property type="match status" value="1"/>
</dbReference>
<dbReference type="GO" id="GO:0006289">
    <property type="term" value="P:nucleotide-excision repair"/>
    <property type="evidence" value="ECO:0007669"/>
    <property type="project" value="InterPro"/>
</dbReference>
<dbReference type="Pfam" id="PF01541">
    <property type="entry name" value="GIY-YIG"/>
    <property type="match status" value="1"/>
</dbReference>
<dbReference type="PANTHER" id="PTHR30562:SF1">
    <property type="entry name" value="UVRABC SYSTEM PROTEIN C"/>
    <property type="match status" value="1"/>
</dbReference>
<name>A0A1G2FTD8_9BACT</name>
<dbReference type="InterPro" id="IPR035901">
    <property type="entry name" value="GIY-YIG_endonuc_sf"/>
</dbReference>
<proteinExistence type="predicted"/>
<feature type="domain" description="GIY-YIG" evidence="2">
    <location>
        <begin position="1"/>
        <end position="73"/>
    </location>
</feature>
<dbReference type="GO" id="GO:0009380">
    <property type="term" value="C:excinuclease repair complex"/>
    <property type="evidence" value="ECO:0007669"/>
    <property type="project" value="TreeGrafter"/>
</dbReference>
<dbReference type="InterPro" id="IPR036876">
    <property type="entry name" value="UVR_dom_sf"/>
</dbReference>
<dbReference type="InterPro" id="IPR047296">
    <property type="entry name" value="GIY-YIG_UvrC_Cho"/>
</dbReference>
<protein>
    <recommendedName>
        <fullName evidence="6">Excinuclease ABC subunit C</fullName>
    </recommendedName>
</protein>
<evidence type="ECO:0008006" key="6">
    <source>
        <dbReference type="Google" id="ProtNLM"/>
    </source>
</evidence>
<dbReference type="InterPro" id="IPR050066">
    <property type="entry name" value="UvrABC_protein_C"/>
</dbReference>
<sequence length="425" mass="48804">MFKRKNGNILYIGKANNLRNRLASYRNIGSLSAAKQRMLQTSHGVDIKITTSEVEALILEASLIKKHQPTYNILMRDDKNYAFVVFTKERFPKILVTHQPLQSQRSTVNGQQYAGVIGPFTDVGALKNALRVLRKEFPYCDCARGKRGHKRMCVNGLIKKCPGICCVEDKVRSAVLQKRGIEEKNAGAEYKKNIRAIKDVLMGKQTSLLRKLQREMKTLSDRRLYEQATTMRDQIQSLEKIFRHSPYIKKDEISDRAKALRLLKEIAQLPTIPERIEGYDVSDIGGKFPVGSMVVFKDGVPEKQSYRRFTIKQVAEANDPAMIEEMLNRRFAHTEWPLPDFILIDGGKPQLSAARKALMARYIHIIFGAIAKKEEELYLEKRKKPAKLKDLSPQLLHLLQHIRNEAHRFAVSFHRVKRKKSLLNI</sequence>
<dbReference type="AlphaFoldDB" id="A0A1G2FTD8"/>
<reference evidence="4 5" key="1">
    <citation type="journal article" date="2016" name="Nat. Commun.">
        <title>Thousands of microbial genomes shed light on interconnected biogeochemical processes in an aquifer system.</title>
        <authorList>
            <person name="Anantharaman K."/>
            <person name="Brown C.T."/>
            <person name="Hug L.A."/>
            <person name="Sharon I."/>
            <person name="Castelle C.J."/>
            <person name="Probst A.J."/>
            <person name="Thomas B.C."/>
            <person name="Singh A."/>
            <person name="Wilkins M.J."/>
            <person name="Karaoz U."/>
            <person name="Brodie E.L."/>
            <person name="Williams K.H."/>
            <person name="Hubbard S.S."/>
            <person name="Banfield J.F."/>
        </authorList>
    </citation>
    <scope>NUCLEOTIDE SEQUENCE [LARGE SCALE GENOMIC DNA]</scope>
</reference>
<dbReference type="InterPro" id="IPR001162">
    <property type="entry name" value="UvrC_RNase_H_dom"/>
</dbReference>
<dbReference type="Pfam" id="PF08459">
    <property type="entry name" value="UvrC_RNaseH_dom"/>
    <property type="match status" value="1"/>
</dbReference>
<comment type="caution">
    <text evidence="4">The sequence shown here is derived from an EMBL/GenBank/DDBJ whole genome shotgun (WGS) entry which is preliminary data.</text>
</comment>
<dbReference type="PROSITE" id="PS50165">
    <property type="entry name" value="UVRC"/>
    <property type="match status" value="1"/>
</dbReference>
<feature type="domain" description="UvrC family homology region profile" evidence="3">
    <location>
        <begin position="247"/>
        <end position="358"/>
    </location>
</feature>
<dbReference type="SMART" id="SM00465">
    <property type="entry name" value="GIYc"/>
    <property type="match status" value="1"/>
</dbReference>
<dbReference type="SUPFAM" id="SSF46600">
    <property type="entry name" value="C-terminal UvrC-binding domain of UvrB"/>
    <property type="match status" value="1"/>
</dbReference>
<dbReference type="InterPro" id="IPR000305">
    <property type="entry name" value="GIY-YIG_endonuc"/>
</dbReference>
<dbReference type="PROSITE" id="PS50164">
    <property type="entry name" value="GIY_YIG"/>
    <property type="match status" value="1"/>
</dbReference>
<dbReference type="InterPro" id="IPR038476">
    <property type="entry name" value="UvrC_RNase_H_dom_sf"/>
</dbReference>
<organism evidence="4 5">
    <name type="scientific">Candidatus Ryanbacteria bacterium RIFCSPHIGHO2_01_45_13</name>
    <dbReference type="NCBI Taxonomy" id="1802112"/>
    <lineage>
        <taxon>Bacteria</taxon>
        <taxon>Candidatus Ryaniibacteriota</taxon>
    </lineage>
</organism>
<dbReference type="Proteomes" id="UP000176700">
    <property type="component" value="Unassembled WGS sequence"/>
</dbReference>
<evidence type="ECO:0000259" key="1">
    <source>
        <dbReference type="PROSITE" id="PS50151"/>
    </source>
</evidence>
<accession>A0A1G2FTD8</accession>
<dbReference type="GO" id="GO:0009381">
    <property type="term" value="F:excinuclease ABC activity"/>
    <property type="evidence" value="ECO:0007669"/>
    <property type="project" value="InterPro"/>
</dbReference>
<dbReference type="InterPro" id="IPR001943">
    <property type="entry name" value="UVR_dom"/>
</dbReference>
<dbReference type="Gene3D" id="3.30.420.340">
    <property type="entry name" value="UvrC, RNAse H endonuclease domain"/>
    <property type="match status" value="1"/>
</dbReference>
<feature type="domain" description="UVR" evidence="1">
    <location>
        <begin position="206"/>
        <end position="241"/>
    </location>
</feature>
<dbReference type="EMBL" id="MHNI01000031">
    <property type="protein sequence ID" value="OGZ41354.1"/>
    <property type="molecule type" value="Genomic_DNA"/>
</dbReference>
<dbReference type="CDD" id="cd10434">
    <property type="entry name" value="GIY-YIG_UvrC_Cho"/>
    <property type="match status" value="1"/>
</dbReference>
<dbReference type="PROSITE" id="PS50151">
    <property type="entry name" value="UVR"/>
    <property type="match status" value="1"/>
</dbReference>
<evidence type="ECO:0000313" key="4">
    <source>
        <dbReference type="EMBL" id="OGZ41354.1"/>
    </source>
</evidence>
<dbReference type="Gene3D" id="3.40.1440.10">
    <property type="entry name" value="GIY-YIG endonuclease"/>
    <property type="match status" value="1"/>
</dbReference>
<evidence type="ECO:0000259" key="2">
    <source>
        <dbReference type="PROSITE" id="PS50164"/>
    </source>
</evidence>
<gene>
    <name evidence="4" type="ORF">A2W41_01370</name>
</gene>
<evidence type="ECO:0000313" key="5">
    <source>
        <dbReference type="Proteomes" id="UP000176700"/>
    </source>
</evidence>
<evidence type="ECO:0000259" key="3">
    <source>
        <dbReference type="PROSITE" id="PS50165"/>
    </source>
</evidence>